<dbReference type="Proteomes" id="UP000183002">
    <property type="component" value="Unassembled WGS sequence"/>
</dbReference>
<dbReference type="EMBL" id="FOCO01000005">
    <property type="protein sequence ID" value="SEM94446.1"/>
    <property type="molecule type" value="Genomic_DNA"/>
</dbReference>
<proteinExistence type="predicted"/>
<accession>A0A1H8CHH4</accession>
<keyword evidence="2" id="KW-1185">Reference proteome</keyword>
<reference evidence="1 2" key="1">
    <citation type="submission" date="2016-10" db="EMBL/GenBank/DDBJ databases">
        <authorList>
            <person name="de Groot N.N."/>
        </authorList>
    </citation>
    <scope>NUCLEOTIDE SEQUENCE [LARGE SCALE GENOMIC DNA]</scope>
    <source>
        <strain evidence="1 2">CGMCC 1.10836</strain>
    </source>
</reference>
<evidence type="ECO:0000313" key="2">
    <source>
        <dbReference type="Proteomes" id="UP000183002"/>
    </source>
</evidence>
<gene>
    <name evidence="1" type="ORF">SAMN05216227_10051</name>
</gene>
<sequence length="117" mass="13434">MQTVPRELRIQQIIVHAFEDLNGWTRPNVLEASIGPGYPEVFVSFERTLRRLREDIRRTLQNLDDAELDCGFPPSTTPSINPLFDRKGLFAAIARRLHLAKRDTERVNDFEAVAFGL</sequence>
<dbReference type="RefSeq" id="WP_050519445.1">
    <property type="nucleotide sequence ID" value="NZ_LGHU01000061.1"/>
</dbReference>
<dbReference type="AlphaFoldDB" id="A0A1H8CHH4"/>
<name>A0A1H8CHH4_9RHOB</name>
<protein>
    <submittedName>
        <fullName evidence="1">Uncharacterized protein</fullName>
    </submittedName>
</protein>
<organism evidence="1 2">
    <name type="scientific">Pseudorhodobacter antarcticus</name>
    <dbReference type="NCBI Taxonomy" id="1077947"/>
    <lineage>
        <taxon>Bacteria</taxon>
        <taxon>Pseudomonadati</taxon>
        <taxon>Pseudomonadota</taxon>
        <taxon>Alphaproteobacteria</taxon>
        <taxon>Rhodobacterales</taxon>
        <taxon>Paracoccaceae</taxon>
        <taxon>Pseudorhodobacter</taxon>
    </lineage>
</organism>
<evidence type="ECO:0000313" key="1">
    <source>
        <dbReference type="EMBL" id="SEM94446.1"/>
    </source>
</evidence>